<dbReference type="EMBL" id="UYSG01011034">
    <property type="protein sequence ID" value="VDL60452.1"/>
    <property type="molecule type" value="Genomic_DNA"/>
</dbReference>
<feature type="chain" id="PRO_5044546566" evidence="1">
    <location>
        <begin position="23"/>
        <end position="430"/>
    </location>
</feature>
<accession>A0A0R3SS89</accession>
<dbReference type="Proteomes" id="UP000321570">
    <property type="component" value="Unassembled WGS sequence"/>
</dbReference>
<protein>
    <submittedName>
        <fullName evidence="6">AP3A hydrolase</fullName>
    </submittedName>
</protein>
<dbReference type="PANTHER" id="PTHR10151:SF120">
    <property type="entry name" value="BIS(5'-ADENOSYL)-TRIPHOSPHATASE"/>
    <property type="match status" value="1"/>
</dbReference>
<reference evidence="2 4" key="2">
    <citation type="submission" date="2018-11" db="EMBL/GenBank/DDBJ databases">
        <authorList>
            <consortium name="Pathogen Informatics"/>
        </authorList>
    </citation>
    <scope>NUCLEOTIDE SEQUENCE [LARGE SCALE GENOMIC DNA]</scope>
</reference>
<organism evidence="6">
    <name type="scientific">Hymenolepis diminuta</name>
    <name type="common">Rat tapeworm</name>
    <dbReference type="NCBI Taxonomy" id="6216"/>
    <lineage>
        <taxon>Eukaryota</taxon>
        <taxon>Metazoa</taxon>
        <taxon>Spiralia</taxon>
        <taxon>Lophotrochozoa</taxon>
        <taxon>Platyhelminthes</taxon>
        <taxon>Cestoda</taxon>
        <taxon>Eucestoda</taxon>
        <taxon>Cyclophyllidea</taxon>
        <taxon>Hymenolepididae</taxon>
        <taxon>Hymenolepis</taxon>
    </lineage>
</organism>
<dbReference type="PANTHER" id="PTHR10151">
    <property type="entry name" value="ECTONUCLEOTIDE PYROPHOSPHATASE/PHOSPHODIESTERASE"/>
    <property type="match status" value="1"/>
</dbReference>
<name>A0A0R3SS89_HYMDI</name>
<gene>
    <name evidence="2" type="ORF">HDID_LOCUS8134</name>
    <name evidence="3" type="ORF">WMSIL1_LOCUS6596</name>
</gene>
<dbReference type="Gene3D" id="3.30.1360.180">
    <property type="match status" value="1"/>
</dbReference>
<keyword evidence="5" id="KW-1185">Reference proteome</keyword>
<dbReference type="GO" id="GO:0016787">
    <property type="term" value="F:hydrolase activity"/>
    <property type="evidence" value="ECO:0007669"/>
    <property type="project" value="UniProtKB-ARBA"/>
</dbReference>
<evidence type="ECO:0000313" key="4">
    <source>
        <dbReference type="Proteomes" id="UP000274504"/>
    </source>
</evidence>
<dbReference type="OrthoDB" id="415411at2759"/>
<proteinExistence type="predicted"/>
<evidence type="ECO:0000313" key="6">
    <source>
        <dbReference type="WBParaSite" id="HDID_0000813601-mRNA-1"/>
    </source>
</evidence>
<dbReference type="EMBL" id="CABIJS010000222">
    <property type="protein sequence ID" value="VUZ46523.1"/>
    <property type="molecule type" value="Genomic_DNA"/>
</dbReference>
<dbReference type="WBParaSite" id="HDID_0000813601-mRNA-1">
    <property type="protein sequence ID" value="HDID_0000813601-mRNA-1"/>
    <property type="gene ID" value="HDID_0000813601"/>
</dbReference>
<dbReference type="Proteomes" id="UP000274504">
    <property type="component" value="Unassembled WGS sequence"/>
</dbReference>
<reference evidence="6" key="1">
    <citation type="submission" date="2017-02" db="UniProtKB">
        <authorList>
            <consortium name="WormBaseParasite"/>
        </authorList>
    </citation>
    <scope>IDENTIFICATION</scope>
</reference>
<keyword evidence="1" id="KW-0732">Signal</keyword>
<dbReference type="AlphaFoldDB" id="A0A0R3SS89"/>
<dbReference type="CDD" id="cd16018">
    <property type="entry name" value="Enpp"/>
    <property type="match status" value="1"/>
</dbReference>
<evidence type="ECO:0000256" key="1">
    <source>
        <dbReference type="SAM" id="SignalP"/>
    </source>
</evidence>
<sequence length="430" mass="49247">MLKYILLCIVLHLVGLIHIIQSANKVIFISFDGFRYDYLDMAEKDGRNISAFKALREQGFQADVQNVMITLTFPSHFAMATGRTVENHGLVGNNFYDPKSKKVYSYKDNAKNMQPEWFEYGDSEPIWMTNERHGGRSCVFQWVGSETRIRNQMAFATAGVYNGAYKLRFRIDRLLDWISDPEFNLAMLYFNEPDSSGHSYGPNSTQVMDAVELANDGVSYLLQKIDQIPELKDKVNIIISSDHGMAYTNCETQTLKLKSIVSPGDVRYDSSPATLGLWPKEGKNVTLQQILDRFNDKEHITAYLREKIPDRYHYKNNYRIAPVFAFADQGWLVGVKDTPYTNLYGMHGYDNANPEMHPFMVAAGPDIKQFKERQLFYQIDIYPLICALLGLDKPNKIDGLIDRATPFLKNPPNETFLTQFRKYASGTFST</sequence>
<evidence type="ECO:0000313" key="5">
    <source>
        <dbReference type="Proteomes" id="UP000321570"/>
    </source>
</evidence>
<evidence type="ECO:0000313" key="2">
    <source>
        <dbReference type="EMBL" id="VDL60452.1"/>
    </source>
</evidence>
<dbReference type="SUPFAM" id="SSF53649">
    <property type="entry name" value="Alkaline phosphatase-like"/>
    <property type="match status" value="1"/>
</dbReference>
<reference evidence="3 5" key="3">
    <citation type="submission" date="2019-07" db="EMBL/GenBank/DDBJ databases">
        <authorList>
            <person name="Jastrzebski P J."/>
            <person name="Paukszto L."/>
            <person name="Jastrzebski P J."/>
        </authorList>
    </citation>
    <scope>NUCLEOTIDE SEQUENCE [LARGE SCALE GENOMIC DNA]</scope>
    <source>
        <strain evidence="3 5">WMS-il1</strain>
    </source>
</reference>
<evidence type="ECO:0000313" key="3">
    <source>
        <dbReference type="EMBL" id="VUZ46523.1"/>
    </source>
</evidence>
<dbReference type="Pfam" id="PF01663">
    <property type="entry name" value="Phosphodiest"/>
    <property type="match status" value="1"/>
</dbReference>
<dbReference type="InterPro" id="IPR017850">
    <property type="entry name" value="Alkaline_phosphatase_core_sf"/>
</dbReference>
<dbReference type="InterPro" id="IPR002591">
    <property type="entry name" value="Phosphodiest/P_Trfase"/>
</dbReference>
<feature type="signal peptide" evidence="1">
    <location>
        <begin position="1"/>
        <end position="22"/>
    </location>
</feature>
<dbReference type="STRING" id="6216.A0A0R3SS89"/>
<dbReference type="Gene3D" id="3.40.720.10">
    <property type="entry name" value="Alkaline Phosphatase, subunit A"/>
    <property type="match status" value="1"/>
</dbReference>